<sequence>MLPLLTGNESQQIYPSMQNERHLRSPPTQTISIPLRTEITHIYLDENHPTEHIPLDVNFLPRAHSTLIMRISNLRECSISPCYTGRGGIVETDQSGLLIGFDWQPDEGLMLARKQLLTERCQVLGGGGVGGILATKFATA</sequence>
<dbReference type="EMBL" id="BPLQ01010627">
    <property type="protein sequence ID" value="GIY52012.1"/>
    <property type="molecule type" value="Genomic_DNA"/>
</dbReference>
<accession>A0AAV4U2P2</accession>
<name>A0AAV4U2P2_9ARAC</name>
<gene>
    <name evidence="1" type="ORF">CDAR_619111</name>
</gene>
<evidence type="ECO:0000313" key="2">
    <source>
        <dbReference type="Proteomes" id="UP001054837"/>
    </source>
</evidence>
<protein>
    <submittedName>
        <fullName evidence="1">Uncharacterized protein</fullName>
    </submittedName>
</protein>
<evidence type="ECO:0000313" key="1">
    <source>
        <dbReference type="EMBL" id="GIY52012.1"/>
    </source>
</evidence>
<proteinExistence type="predicted"/>
<reference evidence="1 2" key="1">
    <citation type="submission" date="2021-06" db="EMBL/GenBank/DDBJ databases">
        <title>Caerostris darwini draft genome.</title>
        <authorList>
            <person name="Kono N."/>
            <person name="Arakawa K."/>
        </authorList>
    </citation>
    <scope>NUCLEOTIDE SEQUENCE [LARGE SCALE GENOMIC DNA]</scope>
</reference>
<keyword evidence="2" id="KW-1185">Reference proteome</keyword>
<organism evidence="1 2">
    <name type="scientific">Caerostris darwini</name>
    <dbReference type="NCBI Taxonomy" id="1538125"/>
    <lineage>
        <taxon>Eukaryota</taxon>
        <taxon>Metazoa</taxon>
        <taxon>Ecdysozoa</taxon>
        <taxon>Arthropoda</taxon>
        <taxon>Chelicerata</taxon>
        <taxon>Arachnida</taxon>
        <taxon>Araneae</taxon>
        <taxon>Araneomorphae</taxon>
        <taxon>Entelegynae</taxon>
        <taxon>Araneoidea</taxon>
        <taxon>Araneidae</taxon>
        <taxon>Caerostris</taxon>
    </lineage>
</organism>
<comment type="caution">
    <text evidence="1">The sequence shown here is derived from an EMBL/GenBank/DDBJ whole genome shotgun (WGS) entry which is preliminary data.</text>
</comment>
<dbReference type="Proteomes" id="UP001054837">
    <property type="component" value="Unassembled WGS sequence"/>
</dbReference>
<dbReference type="AlphaFoldDB" id="A0AAV4U2P2"/>